<sequence>MTKTEATKKLHSSVKGKFTQTANNLDQAIDAGALIKTIKSRYGKLLAAWKEVQEKHDDDDFVKLLPGEGLDEEWIEELNNTFNELEVKTDSYLEDVGKAKAQEIGRSRDESMPAS</sequence>
<protein>
    <submittedName>
        <fullName evidence="1">Uncharacterized protein</fullName>
    </submittedName>
</protein>
<evidence type="ECO:0000313" key="2">
    <source>
        <dbReference type="Proteomes" id="UP001163046"/>
    </source>
</evidence>
<evidence type="ECO:0000313" key="1">
    <source>
        <dbReference type="EMBL" id="KAJ7354944.1"/>
    </source>
</evidence>
<name>A0A9X0CIV0_9CNID</name>
<reference evidence="1" key="1">
    <citation type="submission" date="2023-01" db="EMBL/GenBank/DDBJ databases">
        <title>Genome assembly of the deep-sea coral Lophelia pertusa.</title>
        <authorList>
            <person name="Herrera S."/>
            <person name="Cordes E."/>
        </authorList>
    </citation>
    <scope>NUCLEOTIDE SEQUENCE</scope>
    <source>
        <strain evidence="1">USNM1676648</strain>
        <tissue evidence="1">Polyp</tissue>
    </source>
</reference>
<gene>
    <name evidence="1" type="ORF">OS493_029053</name>
</gene>
<organism evidence="1 2">
    <name type="scientific">Desmophyllum pertusum</name>
    <dbReference type="NCBI Taxonomy" id="174260"/>
    <lineage>
        <taxon>Eukaryota</taxon>
        <taxon>Metazoa</taxon>
        <taxon>Cnidaria</taxon>
        <taxon>Anthozoa</taxon>
        <taxon>Hexacorallia</taxon>
        <taxon>Scleractinia</taxon>
        <taxon>Caryophylliina</taxon>
        <taxon>Caryophylliidae</taxon>
        <taxon>Desmophyllum</taxon>
    </lineage>
</organism>
<proteinExistence type="predicted"/>
<comment type="caution">
    <text evidence="1">The sequence shown here is derived from an EMBL/GenBank/DDBJ whole genome shotgun (WGS) entry which is preliminary data.</text>
</comment>
<dbReference type="Proteomes" id="UP001163046">
    <property type="component" value="Unassembled WGS sequence"/>
</dbReference>
<dbReference type="EMBL" id="MU827330">
    <property type="protein sequence ID" value="KAJ7354944.1"/>
    <property type="molecule type" value="Genomic_DNA"/>
</dbReference>
<keyword evidence="2" id="KW-1185">Reference proteome</keyword>
<dbReference type="OrthoDB" id="10255013at2759"/>
<dbReference type="AlphaFoldDB" id="A0A9X0CIV0"/>
<accession>A0A9X0CIV0</accession>